<feature type="binding site" evidence="12">
    <location>
        <position position="232"/>
    </location>
    <ligand>
        <name>Mg(2+)</name>
        <dbReference type="ChEBI" id="CHEBI:18420"/>
        <label>2</label>
    </ligand>
</feature>
<keyword evidence="3 12" id="KW-0028">Amino-acid biosynthesis</keyword>
<keyword evidence="16" id="KW-1185">Reference proteome</keyword>
<dbReference type="FunFam" id="1.20.970.10:FF:000006">
    <property type="entry name" value="Anthranilate phosphoribosyltransferase"/>
    <property type="match status" value="1"/>
</dbReference>
<organism evidence="15 16">
    <name type="scientific">Pseudoxanthomonas taiwanensis J19</name>
    <dbReference type="NCBI Taxonomy" id="935569"/>
    <lineage>
        <taxon>Bacteria</taxon>
        <taxon>Pseudomonadati</taxon>
        <taxon>Pseudomonadota</taxon>
        <taxon>Gammaproteobacteria</taxon>
        <taxon>Lysobacterales</taxon>
        <taxon>Lysobacteraceae</taxon>
        <taxon>Pseudoxanthomonas</taxon>
    </lineage>
</organism>
<evidence type="ECO:0000256" key="3">
    <source>
        <dbReference type="ARBA" id="ARBA00022605"/>
    </source>
</evidence>
<evidence type="ECO:0000256" key="4">
    <source>
        <dbReference type="ARBA" id="ARBA00022676"/>
    </source>
</evidence>
<dbReference type="UniPathway" id="UPA00035">
    <property type="reaction ID" value="UER00041"/>
</dbReference>
<comment type="cofactor">
    <cofactor evidence="12">
        <name>Mg(2+)</name>
        <dbReference type="ChEBI" id="CHEBI:18420"/>
    </cofactor>
    <text evidence="12">Binds 2 magnesium ions per monomer.</text>
</comment>
<evidence type="ECO:0000256" key="1">
    <source>
        <dbReference type="ARBA" id="ARBA00004907"/>
    </source>
</evidence>
<dbReference type="Pfam" id="PF00591">
    <property type="entry name" value="Glycos_transf_3"/>
    <property type="match status" value="1"/>
</dbReference>
<dbReference type="GO" id="GO:0005829">
    <property type="term" value="C:cytosol"/>
    <property type="evidence" value="ECO:0007669"/>
    <property type="project" value="TreeGrafter"/>
</dbReference>
<feature type="binding site" evidence="12">
    <location>
        <position position="232"/>
    </location>
    <ligand>
        <name>Mg(2+)</name>
        <dbReference type="ChEBI" id="CHEBI:18420"/>
        <label>1</label>
    </ligand>
</feature>
<dbReference type="GO" id="GO:0000162">
    <property type="term" value="P:L-tryptophan biosynthetic process"/>
    <property type="evidence" value="ECO:0007669"/>
    <property type="project" value="UniProtKB-UniRule"/>
</dbReference>
<keyword evidence="7 12" id="KW-0822">Tryptophan biosynthesis</keyword>
<comment type="function">
    <text evidence="12">Catalyzes the transfer of the phosphoribosyl group of 5-phosphorylribose-1-pyrophosphate (PRPP) to anthranilate to yield N-(5'-phosphoribosyl)-anthranilate (PRA).</text>
</comment>
<dbReference type="GO" id="GO:0000287">
    <property type="term" value="F:magnesium ion binding"/>
    <property type="evidence" value="ECO:0007669"/>
    <property type="project" value="UniProtKB-UniRule"/>
</dbReference>
<evidence type="ECO:0000313" key="15">
    <source>
        <dbReference type="EMBL" id="TWH10069.1"/>
    </source>
</evidence>
<evidence type="ECO:0000256" key="11">
    <source>
        <dbReference type="ARBA" id="ARBA00061188"/>
    </source>
</evidence>
<keyword evidence="9 12" id="KW-0057">Aromatic amino acid biosynthesis</keyword>
<dbReference type="NCBIfam" id="TIGR01245">
    <property type="entry name" value="trpD"/>
    <property type="match status" value="1"/>
</dbReference>
<comment type="caution">
    <text evidence="15">The sequence shown here is derived from an EMBL/GenBank/DDBJ whole genome shotgun (WGS) entry which is preliminary data.</text>
</comment>
<comment type="pathway">
    <text evidence="1 12">Amino-acid biosynthesis; L-tryptophan biosynthesis; L-tryptophan from chorismate: step 2/5.</text>
</comment>
<dbReference type="EC" id="2.4.2.18" evidence="12"/>
<reference evidence="15 16" key="1">
    <citation type="submission" date="2019-07" db="EMBL/GenBank/DDBJ databases">
        <title>Genome sequencing of lignin-degrading bacterial isolates.</title>
        <authorList>
            <person name="Gladden J."/>
        </authorList>
    </citation>
    <scope>NUCLEOTIDE SEQUENCE [LARGE SCALE GENOMIC DNA]</scope>
    <source>
        <strain evidence="15 16">J19</strain>
    </source>
</reference>
<dbReference type="InterPro" id="IPR005940">
    <property type="entry name" value="Anthranilate_Pribosyl_Tfrase"/>
</dbReference>
<dbReference type="InterPro" id="IPR000312">
    <property type="entry name" value="Glycosyl_Trfase_fam3"/>
</dbReference>
<feature type="binding site" evidence="12">
    <location>
        <position position="86"/>
    </location>
    <ligand>
        <name>5-phospho-alpha-D-ribose 1-diphosphate</name>
        <dbReference type="ChEBI" id="CHEBI:58017"/>
    </ligand>
</feature>
<feature type="binding site" evidence="12">
    <location>
        <begin position="96"/>
        <end position="99"/>
    </location>
    <ligand>
        <name>5-phospho-alpha-D-ribose 1-diphosphate</name>
        <dbReference type="ChEBI" id="CHEBI:58017"/>
    </ligand>
</feature>
<comment type="catalytic activity">
    <reaction evidence="10 12">
        <text>N-(5-phospho-beta-D-ribosyl)anthranilate + diphosphate = 5-phospho-alpha-D-ribose 1-diphosphate + anthranilate</text>
        <dbReference type="Rhea" id="RHEA:11768"/>
        <dbReference type="ChEBI" id="CHEBI:16567"/>
        <dbReference type="ChEBI" id="CHEBI:18277"/>
        <dbReference type="ChEBI" id="CHEBI:33019"/>
        <dbReference type="ChEBI" id="CHEBI:58017"/>
        <dbReference type="EC" id="2.4.2.18"/>
    </reaction>
</comment>
<keyword evidence="4 12" id="KW-0328">Glycosyltransferase</keyword>
<evidence type="ECO:0000259" key="14">
    <source>
        <dbReference type="Pfam" id="PF02885"/>
    </source>
</evidence>
<comment type="caution">
    <text evidence="12">Lacks conserved residue(s) required for the propagation of feature annotation.</text>
</comment>
<evidence type="ECO:0000313" key="16">
    <source>
        <dbReference type="Proteomes" id="UP000321583"/>
    </source>
</evidence>
<protein>
    <recommendedName>
        <fullName evidence="12">Anthranilate phosphoribosyltransferase</fullName>
        <ecNumber evidence="12">2.4.2.18</ecNumber>
    </recommendedName>
</protein>
<evidence type="ECO:0000256" key="10">
    <source>
        <dbReference type="ARBA" id="ARBA00052328"/>
    </source>
</evidence>
<evidence type="ECO:0000256" key="7">
    <source>
        <dbReference type="ARBA" id="ARBA00022822"/>
    </source>
</evidence>
<comment type="similarity">
    <text evidence="11">In the C-terminal section; belongs to the anthranilate phosphoribosyltransferase family.</text>
</comment>
<dbReference type="AlphaFoldDB" id="A0A562DK62"/>
<gene>
    <name evidence="12" type="primary">trpD</name>
    <name evidence="15" type="ORF">L613_003000000260</name>
</gene>
<comment type="subunit">
    <text evidence="2 12">Homodimer.</text>
</comment>
<dbReference type="InterPro" id="IPR035902">
    <property type="entry name" value="Nuc_phospho_transferase"/>
</dbReference>
<dbReference type="EMBL" id="VLJS01000059">
    <property type="protein sequence ID" value="TWH10069.1"/>
    <property type="molecule type" value="Genomic_DNA"/>
</dbReference>
<evidence type="ECO:0000256" key="2">
    <source>
        <dbReference type="ARBA" id="ARBA00011738"/>
    </source>
</evidence>
<dbReference type="PANTHER" id="PTHR43285:SF2">
    <property type="entry name" value="ANTHRANILATE PHOSPHORIBOSYLTRANSFERASE"/>
    <property type="match status" value="1"/>
</dbReference>
<evidence type="ECO:0000256" key="6">
    <source>
        <dbReference type="ARBA" id="ARBA00022723"/>
    </source>
</evidence>
<comment type="similarity">
    <text evidence="12">Belongs to the anthranilate phosphoribosyltransferase family.</text>
</comment>
<dbReference type="Pfam" id="PF02885">
    <property type="entry name" value="Glycos_trans_3N"/>
    <property type="match status" value="1"/>
</dbReference>
<keyword evidence="5 12" id="KW-0808">Transferase</keyword>
<evidence type="ECO:0000256" key="5">
    <source>
        <dbReference type="ARBA" id="ARBA00022679"/>
    </source>
</evidence>
<feature type="binding site" evidence="12">
    <location>
        <begin position="114"/>
        <end position="122"/>
    </location>
    <ligand>
        <name>5-phospho-alpha-D-ribose 1-diphosphate</name>
        <dbReference type="ChEBI" id="CHEBI:58017"/>
    </ligand>
</feature>
<keyword evidence="8 12" id="KW-0460">Magnesium</keyword>
<proteinExistence type="inferred from homology"/>
<dbReference type="FunFam" id="3.40.1030.10:FF:000002">
    <property type="entry name" value="Anthranilate phosphoribosyltransferase"/>
    <property type="match status" value="1"/>
</dbReference>
<feature type="binding site" evidence="12">
    <location>
        <position position="126"/>
    </location>
    <ligand>
        <name>5-phospho-alpha-D-ribose 1-diphosphate</name>
        <dbReference type="ChEBI" id="CHEBI:58017"/>
    </ligand>
</feature>
<feature type="binding site" evidence="12">
    <location>
        <position position="94"/>
    </location>
    <ligand>
        <name>5-phospho-alpha-D-ribose 1-diphosphate</name>
        <dbReference type="ChEBI" id="CHEBI:58017"/>
    </ligand>
</feature>
<feature type="domain" description="Glycosyl transferase family 3" evidence="13">
    <location>
        <begin position="79"/>
        <end position="329"/>
    </location>
</feature>
<dbReference type="InterPro" id="IPR017459">
    <property type="entry name" value="Glycosyl_Trfase_fam3_N_dom"/>
</dbReference>
<evidence type="ECO:0000256" key="8">
    <source>
        <dbReference type="ARBA" id="ARBA00022842"/>
    </source>
</evidence>
<dbReference type="SUPFAM" id="SSF47648">
    <property type="entry name" value="Nucleoside phosphorylase/phosphoribosyltransferase N-terminal domain"/>
    <property type="match status" value="1"/>
</dbReference>
<dbReference type="GO" id="GO:0004048">
    <property type="term" value="F:anthranilate phosphoribosyltransferase activity"/>
    <property type="evidence" value="ECO:0007669"/>
    <property type="project" value="UniProtKB-UniRule"/>
</dbReference>
<evidence type="ECO:0000256" key="12">
    <source>
        <dbReference type="HAMAP-Rule" id="MF_00211"/>
    </source>
</evidence>
<name>A0A562DK62_9GAMM</name>
<feature type="binding site" evidence="12">
    <location>
        <position position="98"/>
    </location>
    <ligand>
        <name>Mg(2+)</name>
        <dbReference type="ChEBI" id="CHEBI:18420"/>
        <label>1</label>
    </ligand>
</feature>
<sequence>MTMTFTPQEALQRTIEHREIFHDEMVDLMRQIMGGQVSPVMAAAILTGLRVKKETVGEIAGAATVMREFSRKVEVADRSHLVDIVGTGGDGSRTFNISTCSMFVAAAAGARVAKHGGRSVSSSSGAADVLEALGASIELQPEQVAESIARTGIGFMFAPIHHPAMKVVAPVRREMGVRTIFNILGPLTNPAGAPNILMGVFHPDLVGIQARVLQELGAERALVVWGRDGMDEISLGAATLVGELRDGKVREYDIHPEDFGIAMSASRNLKVEDAAQSRGMLLAVLDGAPGPARDIVLLNAAAALYVSGVAEDIPDGIGRARQAIDSGAARAALDRYVQTSRALAAEAAPA</sequence>
<feature type="binding site" evidence="12">
    <location>
        <position position="86"/>
    </location>
    <ligand>
        <name>anthranilate</name>
        <dbReference type="ChEBI" id="CHEBI:16567"/>
        <label>1</label>
    </ligand>
</feature>
<dbReference type="Proteomes" id="UP000321583">
    <property type="component" value="Unassembled WGS sequence"/>
</dbReference>
<dbReference type="Gene3D" id="3.40.1030.10">
    <property type="entry name" value="Nucleoside phosphorylase/phosphoribosyltransferase catalytic domain"/>
    <property type="match status" value="1"/>
</dbReference>
<dbReference type="Gene3D" id="1.20.970.10">
    <property type="entry name" value="Transferase, Pyrimidine Nucleoside Phosphorylase, Chain C"/>
    <property type="match status" value="1"/>
</dbReference>
<evidence type="ECO:0000256" key="9">
    <source>
        <dbReference type="ARBA" id="ARBA00023141"/>
    </source>
</evidence>
<evidence type="ECO:0000259" key="13">
    <source>
        <dbReference type="Pfam" id="PF00591"/>
    </source>
</evidence>
<dbReference type="HAMAP" id="MF_00211">
    <property type="entry name" value="TrpD"/>
    <property type="match status" value="1"/>
</dbReference>
<keyword evidence="6 12" id="KW-0479">Metal-binding</keyword>
<feature type="binding site" evidence="12">
    <location>
        <position position="231"/>
    </location>
    <ligand>
        <name>Mg(2+)</name>
        <dbReference type="ChEBI" id="CHEBI:18420"/>
        <label>2</label>
    </ligand>
</feature>
<accession>A0A562DK62</accession>
<feature type="domain" description="Glycosyl transferase family 3 N-terminal" evidence="14">
    <location>
        <begin position="8"/>
        <end position="69"/>
    </location>
</feature>
<dbReference type="PANTHER" id="PTHR43285">
    <property type="entry name" value="ANTHRANILATE PHOSPHORIBOSYLTRANSFERASE"/>
    <property type="match status" value="1"/>
</dbReference>
<feature type="binding site" evidence="12">
    <location>
        <position position="172"/>
    </location>
    <ligand>
        <name>anthranilate</name>
        <dbReference type="ChEBI" id="CHEBI:16567"/>
        <label>2</label>
    </ligand>
</feature>
<dbReference type="InterPro" id="IPR036320">
    <property type="entry name" value="Glycosyl_Trfase_fam3_N_dom_sf"/>
</dbReference>
<feature type="binding site" evidence="12">
    <location>
        <begin position="89"/>
        <end position="90"/>
    </location>
    <ligand>
        <name>5-phospho-alpha-D-ribose 1-diphosphate</name>
        <dbReference type="ChEBI" id="CHEBI:58017"/>
    </ligand>
</feature>
<dbReference type="SUPFAM" id="SSF52418">
    <property type="entry name" value="Nucleoside phosphorylase/phosphoribosyltransferase catalytic domain"/>
    <property type="match status" value="1"/>
</dbReference>